<dbReference type="Proteomes" id="UP000604046">
    <property type="component" value="Unassembled WGS sequence"/>
</dbReference>
<organism evidence="2 3">
    <name type="scientific">Symbiodinium natans</name>
    <dbReference type="NCBI Taxonomy" id="878477"/>
    <lineage>
        <taxon>Eukaryota</taxon>
        <taxon>Sar</taxon>
        <taxon>Alveolata</taxon>
        <taxon>Dinophyceae</taxon>
        <taxon>Suessiales</taxon>
        <taxon>Symbiodiniaceae</taxon>
        <taxon>Symbiodinium</taxon>
    </lineage>
</organism>
<evidence type="ECO:0000313" key="2">
    <source>
        <dbReference type="EMBL" id="CAE7512946.1"/>
    </source>
</evidence>
<evidence type="ECO:0000256" key="1">
    <source>
        <dbReference type="SAM" id="MobiDB-lite"/>
    </source>
</evidence>
<dbReference type="OrthoDB" id="439997at2759"/>
<feature type="compositionally biased region" description="Low complexity" evidence="1">
    <location>
        <begin position="1150"/>
        <end position="1165"/>
    </location>
</feature>
<feature type="compositionally biased region" description="Acidic residues" evidence="1">
    <location>
        <begin position="1134"/>
        <end position="1145"/>
    </location>
</feature>
<feature type="region of interest" description="Disordered" evidence="1">
    <location>
        <begin position="1105"/>
        <end position="1190"/>
    </location>
</feature>
<dbReference type="EMBL" id="CAJNDS010002527">
    <property type="protein sequence ID" value="CAE7512946.1"/>
    <property type="molecule type" value="Genomic_DNA"/>
</dbReference>
<feature type="compositionally biased region" description="Polar residues" evidence="1">
    <location>
        <begin position="866"/>
        <end position="875"/>
    </location>
</feature>
<feature type="region of interest" description="Disordered" evidence="1">
    <location>
        <begin position="865"/>
        <end position="892"/>
    </location>
</feature>
<keyword evidence="3" id="KW-1185">Reference proteome</keyword>
<reference evidence="2" key="1">
    <citation type="submission" date="2021-02" db="EMBL/GenBank/DDBJ databases">
        <authorList>
            <person name="Dougan E. K."/>
            <person name="Rhodes N."/>
            <person name="Thang M."/>
            <person name="Chan C."/>
        </authorList>
    </citation>
    <scope>NUCLEOTIDE SEQUENCE</scope>
</reference>
<accession>A0A812T6Q6</accession>
<feature type="compositionally biased region" description="Polar residues" evidence="1">
    <location>
        <begin position="98"/>
        <end position="128"/>
    </location>
</feature>
<feature type="region of interest" description="Disordered" evidence="1">
    <location>
        <begin position="98"/>
        <end position="135"/>
    </location>
</feature>
<gene>
    <name evidence="2" type="ORF">SNAT2548_LOCUS28714</name>
</gene>
<protein>
    <submittedName>
        <fullName evidence="2">Uncharacterized protein</fullName>
    </submittedName>
</protein>
<feature type="compositionally biased region" description="Acidic residues" evidence="1">
    <location>
        <begin position="1168"/>
        <end position="1185"/>
    </location>
</feature>
<proteinExistence type="predicted"/>
<comment type="caution">
    <text evidence="2">The sequence shown here is derived from an EMBL/GenBank/DDBJ whole genome shotgun (WGS) entry which is preliminary data.</text>
</comment>
<name>A0A812T6Q6_9DINO</name>
<sequence>MAKAGGQKDDRKFMQVWVQHSDAQSVLQQLNLPFMSCNSKPAQNPAQSILVDDCDHSGDEIMEVEAEAVVPLGEHREPLSQLDPNALPCRLRRSHTMCSGASRASMTSGLASGRSTSDLESQTTQVRSNDAENDPLDIVETSSIASSRVVKRWTTAALRQLSQKDYESMPPAQCRLVAAKSSNALLQMTQKHQEARKQVRVLKRANKLQAEALVKKQKLLDNERLKSSLEIVSVGKSGKRVSRSSVFAIGIRRNLSNIASADFGATILRDMSRMMVTRAEVRTAASILCRMKNVCYAVVEADASPDKPGFCDPADIGNGSWKLSTVSIRCDATNSSIWRREKLHVLDVDFAWIHNTDAVKKYDASSACASRTDTQVVTGKSAQDCNGLVNKQLKSAGVPLWEDIVTDLKKPTISNKHVFLYMDVTDKGSDQSCRKRCIAEAVEASQCPNIVYIPGSCFLHMFHACVKDGLVLLDELTSSLFDTSVLKGFRKYYGSLSKIVNTWRERASDIMTAWDTAFGDECLEIAKLGRRYPLAVVSGRWGSVEAAEDFMLLRGAGEPSGPKTDALDPNAEDDSHAYRLKLSKWYQGTFDSIQHPIFWYLLTIARCLRSPLRHFMAFVQLHAGKNNAGEVMKQLVTGKLDELHEEFRVLFQNMDAIIRRALEMSGCDNLFCDDPAGQRALALLARRVLFQQWSSFQRRIMYPLRQCPVVSGVAEEVLGLDRTDPSTRAIKRLCVSELKAIAESGTFKKSDASSPNGSLLWSILIMISKFMYAETQAVEGLNSIVKLLGRRCPNISLELLSSRLTIKHLLGQADGVTACGKKFSTIKALAERELTELSDFATASLSILADAQRWSSAPALEFPDFTGSSGSSSAIQDAGDGAKPPPPPHPAEAAAVAVEPTQNCSLQIADLLSRGIMPNANLFLGDVWGPRWEKAVAWARSYNLGYKWTTGGCSGRMRKLSKKQQDKVKQLHTPAGLALLIVPSVDNTETTFHVATDQFSHSVCFSRLQIFKCRAADTDTHDVCECVRWLHDGSNYADTVESTLLFGKYYDACVRGESFSVRAAFLTVDMCEQLFTSPGYLRVDAVLGASVELFVMRKTLMPGAANKPKKAKAKAKGEAQPAAPEHTDKALKDDGDDDDGGDAADDQDRAYMSIAADADMMDASGSEGGDDEHMEDKDVEQDNEDAAEHEHQEINRAMAREDRQDRPSSREVARVAGAVAFGSCSQTQAELEEEALLLLVRQRNQRKHSLPGTDKVAVFLEGVGDADVASSLADNAHADDSADSASDDADEASSAAACAAQFLVDHDANDCDGDTQTMNMDSDMDMDTWFLSESASNAWAYSCMNTIKALRAVCAMQCNRKLGESRSISLVLMSPQKFDDCRCVRCRWGQPMNGNADANTDVPELLWVTWLNNHPTHGVLERRARHVNLDQDSKVLYCVADTTYARTGLRGGMGHPEILCDERHAQVLIPFVNAAMKKVKKTSADRDQVPEACLTVMEFYESLVCRLVSLDSVVEERALYTSSLA</sequence>
<evidence type="ECO:0000313" key="3">
    <source>
        <dbReference type="Proteomes" id="UP000604046"/>
    </source>
</evidence>